<dbReference type="PANTHER" id="PTHR34861:SF11">
    <property type="entry name" value="CYCLASE"/>
    <property type="match status" value="1"/>
</dbReference>
<dbReference type="AlphaFoldDB" id="A0A2V1D3F7"/>
<evidence type="ECO:0000313" key="2">
    <source>
        <dbReference type="Proteomes" id="UP000244855"/>
    </source>
</evidence>
<dbReference type="STRING" id="97972.A0A2V1D3F7"/>
<dbReference type="PANTHER" id="PTHR34861">
    <property type="match status" value="1"/>
</dbReference>
<dbReference type="Proteomes" id="UP000244855">
    <property type="component" value="Unassembled WGS sequence"/>
</dbReference>
<gene>
    <name evidence="1" type="ORF">DM02DRAFT_663635</name>
</gene>
<organism evidence="1 2">
    <name type="scientific">Periconia macrospinosa</name>
    <dbReference type="NCBI Taxonomy" id="97972"/>
    <lineage>
        <taxon>Eukaryota</taxon>
        <taxon>Fungi</taxon>
        <taxon>Dikarya</taxon>
        <taxon>Ascomycota</taxon>
        <taxon>Pezizomycotina</taxon>
        <taxon>Dothideomycetes</taxon>
        <taxon>Pleosporomycetidae</taxon>
        <taxon>Pleosporales</taxon>
        <taxon>Massarineae</taxon>
        <taxon>Periconiaceae</taxon>
        <taxon>Periconia</taxon>
    </lineage>
</organism>
<name>A0A2V1D3F7_9PLEO</name>
<dbReference type="EMBL" id="KZ805786">
    <property type="protein sequence ID" value="PVH91764.1"/>
    <property type="molecule type" value="Genomic_DNA"/>
</dbReference>
<evidence type="ECO:0000313" key="1">
    <source>
        <dbReference type="EMBL" id="PVH91764.1"/>
    </source>
</evidence>
<protein>
    <submittedName>
        <fullName evidence="1">Uncharacterized protein</fullName>
    </submittedName>
</protein>
<proteinExistence type="predicted"/>
<dbReference type="OrthoDB" id="5396at2759"/>
<keyword evidence="2" id="KW-1185">Reference proteome</keyword>
<reference evidence="1 2" key="1">
    <citation type="journal article" date="2018" name="Sci. Rep.">
        <title>Comparative genomics provides insights into the lifestyle and reveals functional heterogeneity of dark septate endophytic fungi.</title>
        <authorList>
            <person name="Knapp D.G."/>
            <person name="Nemeth J.B."/>
            <person name="Barry K."/>
            <person name="Hainaut M."/>
            <person name="Henrissat B."/>
            <person name="Johnson J."/>
            <person name="Kuo A."/>
            <person name="Lim J.H.P."/>
            <person name="Lipzen A."/>
            <person name="Nolan M."/>
            <person name="Ohm R.A."/>
            <person name="Tamas L."/>
            <person name="Grigoriev I.V."/>
            <person name="Spatafora J.W."/>
            <person name="Nagy L.G."/>
            <person name="Kovacs G.M."/>
        </authorList>
    </citation>
    <scope>NUCLEOTIDE SEQUENCE [LARGE SCALE GENOMIC DNA]</scope>
    <source>
        <strain evidence="1 2">DSE2036</strain>
    </source>
</reference>
<accession>A0A2V1D3F7</accession>
<sequence>MTRPGFDQLPLHPDHLQASAWGLWGADDQLGALNLLTAETVKAALLEVETGERIPLNLPLDAFVQPMNPVRKPCEHYMIAKGHANDDEVTA</sequence>